<dbReference type="eggNOG" id="COG1752">
    <property type="taxonomic scope" value="Bacteria"/>
</dbReference>
<dbReference type="InParanoid" id="Q01WF4"/>
<keyword evidence="1 2" id="KW-0443">Lipid metabolism</keyword>
<dbReference type="OrthoDB" id="1488362at2"/>
<feature type="active site" description="Nucleophile" evidence="2">
    <location>
        <position position="89"/>
    </location>
</feature>
<feature type="transmembrane region" description="Helical" evidence="3">
    <location>
        <begin position="1206"/>
        <end position="1238"/>
    </location>
</feature>
<keyword evidence="2" id="KW-0378">Hydrolase</keyword>
<dbReference type="PROSITE" id="PS51635">
    <property type="entry name" value="PNPLA"/>
    <property type="match status" value="1"/>
</dbReference>
<feature type="short sequence motif" description="DGA/G" evidence="2">
    <location>
        <begin position="317"/>
        <end position="319"/>
    </location>
</feature>
<name>Q01WF4_SOLUE</name>
<feature type="transmembrane region" description="Helical" evidence="3">
    <location>
        <begin position="1127"/>
        <end position="1146"/>
    </location>
</feature>
<feature type="transmembrane region" description="Helical" evidence="3">
    <location>
        <begin position="958"/>
        <end position="979"/>
    </location>
</feature>
<dbReference type="SUPFAM" id="SSF52151">
    <property type="entry name" value="FabD/lysophospholipase-like"/>
    <property type="match status" value="1"/>
</dbReference>
<dbReference type="STRING" id="234267.Acid_5056"/>
<sequence length="1267" mass="139150">MDTPDLEKEVRFALVMYGGVSLAVYINGVAQEFYSLVRATSGVERTGTAGTEAVYRKLGAILGANGADLNAAQGPIRTRFIVDILSGTSAGGLNSIYLAKALANGLDFGVMEKLWVDQADIATLLNDNEAASAITGGFALRRQKPPQSLLSSERMYALLLSALAEMDGKPAGSALVEEVDLFVTATDLRGLETRLKLADDVVIEKRHRNVFHFCASPYLTPATTPEKGPRNDFDKKFNPFLAFAARCTAAFPIAFEPMRLSDIDAVLDRCTPLKNDLSARSTSAEWRPFLVDYIPEDDDFPPSSSVPYRFRNRSFADGGYLNNKPFSYAIEELGVRGGYLPYERKLVYIEPSPETIEEQGSDAGKPDAIENAFDAAFALPRYQTIREDLRHVVERNRLVTRIQDVIEQLEQTVAQSELLKSFKRESADQFAGKKLTELGDSRGPLYAGYHRLKIKTVTDGLCSTIGAALDLDESSDEIHALYFVLRAWVQARFQQESANPKKTESRFLLQFDLSYRERRLYFLLSRLDALYAGGEKARSIANSTGILDRLEKLNHEELKSAIRGLRGNRQSEASPDARPCPVHKDKCPIHGRGLVPVLGFLRRERNELRRRGELNPLAKVGPDREGWKKWLGGLLEGTDEECAKKGEALFRLGSPRPDLRRQLLEMLDAVNWAMKDTFVCAAWHVDQLLGMAAPLPADANANAAQVLRYCLRRQYDAYDFYDAVSFPILYGTETATLKPTAVHRISPRDATSLIDEAEDSKNRTKLAGDSLSAFGAFFQKRWRKNDLMWGRLDGAERIIGMLLPGTDEPTKKLRAELLREAQGAILAECLHADDVRNLLTAVAGSVVGAKKEDTESSLARQALEGPGREERIRAFVEPDALVDYVRESYAIDKTYQPEWTLPVAARVARVTGELLEFLAAERKWNAGPIVWVVRLTRLFWGMVEVAIPQSLSFATFRYLLGIYWFAGGLIVLTGLLLGQAALTGAGWKMLGAGVAVWLVVQMLHEAMSGRGAVWRVLRLLVIALLALLIVGGLTLGIADAPFWLEYFRERVLGRGPSVGDLLHGLGVAAGSTVLAAIAAWTPDFSEKSRKAAGVAPALTMELGRTPQEIRGILATKGDRSSMRMVQYLDFALIAGYAFFFVMAAGFERGAWGAPLWLAAGAAGAGLAAAVFDVLEDVSILRTLALENRAIEEEHVGRTRRLASAKWTLFAIAELLLAAGAAGSWMVILGIAGICGLAGMKWHRLLIVSMGGFGLVVLAGLVAALLRN</sequence>
<feature type="transmembrane region" description="Helical" evidence="3">
    <location>
        <begin position="1061"/>
        <end position="1080"/>
    </location>
</feature>
<dbReference type="InterPro" id="IPR016035">
    <property type="entry name" value="Acyl_Trfase/lysoPLipase"/>
</dbReference>
<feature type="active site" description="Proton acceptor" evidence="2">
    <location>
        <position position="317"/>
    </location>
</feature>
<dbReference type="AlphaFoldDB" id="Q01WF4"/>
<dbReference type="GO" id="GO:0016042">
    <property type="term" value="P:lipid catabolic process"/>
    <property type="evidence" value="ECO:0007669"/>
    <property type="project" value="UniProtKB-UniRule"/>
</dbReference>
<proteinExistence type="predicted"/>
<feature type="domain" description="PNPLA" evidence="4">
    <location>
        <begin position="14"/>
        <end position="330"/>
    </location>
</feature>
<evidence type="ECO:0000256" key="3">
    <source>
        <dbReference type="SAM" id="Phobius"/>
    </source>
</evidence>
<feature type="transmembrane region" description="Helical" evidence="3">
    <location>
        <begin position="12"/>
        <end position="30"/>
    </location>
</feature>
<reference evidence="5" key="1">
    <citation type="submission" date="2006-10" db="EMBL/GenBank/DDBJ databases">
        <title>Complete sequence of Solibacter usitatus Ellin6076.</title>
        <authorList>
            <consortium name="US DOE Joint Genome Institute"/>
            <person name="Copeland A."/>
            <person name="Lucas S."/>
            <person name="Lapidus A."/>
            <person name="Barry K."/>
            <person name="Detter J.C."/>
            <person name="Glavina del Rio T."/>
            <person name="Hammon N."/>
            <person name="Israni S."/>
            <person name="Dalin E."/>
            <person name="Tice H."/>
            <person name="Pitluck S."/>
            <person name="Thompson L.S."/>
            <person name="Brettin T."/>
            <person name="Bruce D."/>
            <person name="Han C."/>
            <person name="Tapia R."/>
            <person name="Gilna P."/>
            <person name="Schmutz J."/>
            <person name="Larimer F."/>
            <person name="Land M."/>
            <person name="Hauser L."/>
            <person name="Kyrpides N."/>
            <person name="Mikhailova N."/>
            <person name="Janssen P.H."/>
            <person name="Kuske C.R."/>
            <person name="Richardson P."/>
        </authorList>
    </citation>
    <scope>NUCLEOTIDE SEQUENCE</scope>
    <source>
        <strain evidence="5">Ellin6076</strain>
    </source>
</reference>
<dbReference type="Pfam" id="PF01734">
    <property type="entry name" value="Patatin"/>
    <property type="match status" value="1"/>
</dbReference>
<accession>Q01WF4</accession>
<keyword evidence="3" id="KW-0472">Membrane</keyword>
<dbReference type="Gene3D" id="3.40.1090.10">
    <property type="entry name" value="Cytosolic phospholipase A2 catalytic domain"/>
    <property type="match status" value="1"/>
</dbReference>
<comment type="caution">
    <text evidence="2">Lacks conserved residue(s) required for the propagation of feature annotation.</text>
</comment>
<dbReference type="HOGENOM" id="CLU_282259_0_0_0"/>
<dbReference type="KEGG" id="sus:Acid_5056"/>
<evidence type="ECO:0000259" key="4">
    <source>
        <dbReference type="PROSITE" id="PS51635"/>
    </source>
</evidence>
<protein>
    <submittedName>
        <fullName evidence="5">Patatin</fullName>
    </submittedName>
</protein>
<organism evidence="5">
    <name type="scientific">Solibacter usitatus (strain Ellin6076)</name>
    <dbReference type="NCBI Taxonomy" id="234267"/>
    <lineage>
        <taxon>Bacteria</taxon>
        <taxon>Pseudomonadati</taxon>
        <taxon>Acidobacteriota</taxon>
        <taxon>Terriglobia</taxon>
        <taxon>Bryobacterales</taxon>
        <taxon>Solibacteraceae</taxon>
        <taxon>Candidatus Solibacter</taxon>
    </lineage>
</organism>
<keyword evidence="3" id="KW-1133">Transmembrane helix</keyword>
<evidence type="ECO:0000313" key="5">
    <source>
        <dbReference type="EMBL" id="ABJ86011.1"/>
    </source>
</evidence>
<gene>
    <name evidence="5" type="ordered locus">Acid_5056</name>
</gene>
<dbReference type="GO" id="GO:0016787">
    <property type="term" value="F:hydrolase activity"/>
    <property type="evidence" value="ECO:0007669"/>
    <property type="project" value="UniProtKB-UniRule"/>
</dbReference>
<feature type="transmembrane region" description="Helical" evidence="3">
    <location>
        <begin position="1244"/>
        <end position="1265"/>
    </location>
</feature>
<evidence type="ECO:0000256" key="2">
    <source>
        <dbReference type="PROSITE-ProRule" id="PRU01161"/>
    </source>
</evidence>
<feature type="short sequence motif" description="GXSXG" evidence="2">
    <location>
        <begin position="87"/>
        <end position="91"/>
    </location>
</feature>
<keyword evidence="2" id="KW-0442">Lipid degradation</keyword>
<feature type="transmembrane region" description="Helical" evidence="3">
    <location>
        <begin position="1152"/>
        <end position="1174"/>
    </location>
</feature>
<dbReference type="EMBL" id="CP000473">
    <property type="protein sequence ID" value="ABJ86011.1"/>
    <property type="molecule type" value="Genomic_DNA"/>
</dbReference>
<keyword evidence="3" id="KW-0812">Transmembrane</keyword>
<dbReference type="InterPro" id="IPR024282">
    <property type="entry name" value="DUF3376"/>
</dbReference>
<dbReference type="InterPro" id="IPR002641">
    <property type="entry name" value="PNPLA_dom"/>
</dbReference>
<evidence type="ECO:0000256" key="1">
    <source>
        <dbReference type="ARBA" id="ARBA00023098"/>
    </source>
</evidence>
<dbReference type="NCBIfam" id="TIGR03607">
    <property type="entry name" value="patatin-like protein"/>
    <property type="match status" value="1"/>
</dbReference>
<dbReference type="Pfam" id="PF11856">
    <property type="entry name" value="DUF3376"/>
    <property type="match status" value="1"/>
</dbReference>
<dbReference type="InterPro" id="IPR019894">
    <property type="entry name" value="Patatin-related_protein"/>
</dbReference>
<feature type="transmembrane region" description="Helical" evidence="3">
    <location>
        <begin position="1016"/>
        <end position="1038"/>
    </location>
</feature>